<feature type="transmembrane region" description="Helical" evidence="1">
    <location>
        <begin position="46"/>
        <end position="73"/>
    </location>
</feature>
<keyword evidence="4" id="KW-1185">Reference proteome</keyword>
<feature type="chain" id="PRO_5018222418" evidence="2">
    <location>
        <begin position="23"/>
        <end position="249"/>
    </location>
</feature>
<dbReference type="InterPro" id="IPR043912">
    <property type="entry name" value="DUF5765"/>
</dbReference>
<feature type="transmembrane region" description="Helical" evidence="1">
    <location>
        <begin position="94"/>
        <end position="114"/>
    </location>
</feature>
<dbReference type="Proteomes" id="UP000268623">
    <property type="component" value="Unassembled WGS sequence"/>
</dbReference>
<dbReference type="OrthoDB" id="8548427at2"/>
<protein>
    <submittedName>
        <fullName evidence="3">Uncharacterized protein</fullName>
    </submittedName>
</protein>
<dbReference type="Pfam" id="PF19069">
    <property type="entry name" value="DUF5765"/>
    <property type="match status" value="1"/>
</dbReference>
<organism evidence="3 4">
    <name type="scientific">Methylocystis hirsuta</name>
    <dbReference type="NCBI Taxonomy" id="369798"/>
    <lineage>
        <taxon>Bacteria</taxon>
        <taxon>Pseudomonadati</taxon>
        <taxon>Pseudomonadota</taxon>
        <taxon>Alphaproteobacteria</taxon>
        <taxon>Hyphomicrobiales</taxon>
        <taxon>Methylocystaceae</taxon>
        <taxon>Methylocystis</taxon>
    </lineage>
</organism>
<evidence type="ECO:0000256" key="1">
    <source>
        <dbReference type="SAM" id="Phobius"/>
    </source>
</evidence>
<reference evidence="3 4" key="1">
    <citation type="submission" date="2018-08" db="EMBL/GenBank/DDBJ databases">
        <title>Genome sequence of Methylocystis hirsuta CSC1, a methanotroph able to accumulate PHAs.</title>
        <authorList>
            <person name="Bordel S."/>
            <person name="Rodriguez E."/>
            <person name="Gancedo J."/>
            <person name="Munoz R."/>
        </authorList>
    </citation>
    <scope>NUCLEOTIDE SEQUENCE [LARGE SCALE GENOMIC DNA]</scope>
    <source>
        <strain evidence="3 4">CSC1</strain>
    </source>
</reference>
<keyword evidence="1" id="KW-1133">Transmembrane helix</keyword>
<feature type="transmembrane region" description="Helical" evidence="1">
    <location>
        <begin position="207"/>
        <end position="227"/>
    </location>
</feature>
<feature type="signal peptide" evidence="2">
    <location>
        <begin position="1"/>
        <end position="22"/>
    </location>
</feature>
<evidence type="ECO:0000313" key="3">
    <source>
        <dbReference type="EMBL" id="RNJ47964.1"/>
    </source>
</evidence>
<dbReference type="AlphaFoldDB" id="A0A3M9XJ67"/>
<keyword evidence="1" id="KW-0472">Membrane</keyword>
<keyword evidence="2" id="KW-0732">Signal</keyword>
<evidence type="ECO:0000313" key="4">
    <source>
        <dbReference type="Proteomes" id="UP000268623"/>
    </source>
</evidence>
<dbReference type="RefSeq" id="WP_123178055.1">
    <property type="nucleotide sequence ID" value="NZ_QWDD01000004.1"/>
</dbReference>
<feature type="transmembrane region" description="Helical" evidence="1">
    <location>
        <begin position="158"/>
        <end position="179"/>
    </location>
</feature>
<keyword evidence="1" id="KW-0812">Transmembrane</keyword>
<accession>A0A3M9XJ67</accession>
<gene>
    <name evidence="3" type="ORF">D1O30_21245</name>
</gene>
<feature type="transmembrane region" description="Helical" evidence="1">
    <location>
        <begin position="184"/>
        <end position="201"/>
    </location>
</feature>
<comment type="caution">
    <text evidence="3">The sequence shown here is derived from an EMBL/GenBank/DDBJ whole genome shotgun (WGS) entry which is preliminary data.</text>
</comment>
<dbReference type="EMBL" id="QWDD01000004">
    <property type="protein sequence ID" value="RNJ47964.1"/>
    <property type="molecule type" value="Genomic_DNA"/>
</dbReference>
<evidence type="ECO:0000256" key="2">
    <source>
        <dbReference type="SAM" id="SignalP"/>
    </source>
</evidence>
<proteinExistence type="predicted"/>
<name>A0A3M9XJ67_9HYPH</name>
<sequence>MCWSLTASAAMVAAGAATTVFARHKGLPAAIWLTIGYFTVMEALQTAGYFIVGACGTTTNQTITALSYLHIVFQPFFINAFSMQLTPREINKRIRIAVYWLCAASSAFMLLQLYPFAWAGTCRIGEVLCGSELCLRSGEWHIAWDIPYNGLVTRLDDFIGVNIGFPTYVLAVFVLPLLYGAWRFTIFHLLVGPVLANVLTADVNEAPAIWCLFSIAIILIAIFPMFLRQFMAEKWFLWPESWTAAYAQE</sequence>